<dbReference type="InterPro" id="IPR036259">
    <property type="entry name" value="MFS_trans_sf"/>
</dbReference>
<feature type="transmembrane region" description="Helical" evidence="6">
    <location>
        <begin position="164"/>
        <end position="183"/>
    </location>
</feature>
<proteinExistence type="predicted"/>
<feature type="transmembrane region" description="Helical" evidence="6">
    <location>
        <begin position="67"/>
        <end position="87"/>
    </location>
</feature>
<dbReference type="Proteomes" id="UP001363151">
    <property type="component" value="Unassembled WGS sequence"/>
</dbReference>
<accession>A0ABR1GBE1</accession>
<keyword evidence="2 6" id="KW-0812">Transmembrane</keyword>
<evidence type="ECO:0000256" key="4">
    <source>
        <dbReference type="ARBA" id="ARBA00023136"/>
    </source>
</evidence>
<feature type="transmembrane region" description="Helical" evidence="6">
    <location>
        <begin position="410"/>
        <end position="433"/>
    </location>
</feature>
<feature type="transmembrane region" description="Helical" evidence="6">
    <location>
        <begin position="6"/>
        <end position="29"/>
    </location>
</feature>
<comment type="caution">
    <text evidence="9">The sequence shown here is derived from an EMBL/GenBank/DDBJ whole genome shotgun (WGS) entry which is preliminary data.</text>
</comment>
<feature type="region of interest" description="Disordered" evidence="5">
    <location>
        <begin position="270"/>
        <end position="307"/>
    </location>
</feature>
<dbReference type="Gene3D" id="1.20.1250.20">
    <property type="entry name" value="MFS general substrate transporter like domains"/>
    <property type="match status" value="1"/>
</dbReference>
<evidence type="ECO:0000313" key="10">
    <source>
        <dbReference type="Proteomes" id="UP001363151"/>
    </source>
</evidence>
<dbReference type="Pfam" id="PF06813">
    <property type="entry name" value="Nodulin-like"/>
    <property type="match status" value="1"/>
</dbReference>
<evidence type="ECO:0000256" key="3">
    <source>
        <dbReference type="ARBA" id="ARBA00022989"/>
    </source>
</evidence>
<feature type="transmembrane region" description="Helical" evidence="6">
    <location>
        <begin position="233"/>
        <end position="253"/>
    </location>
</feature>
<dbReference type="SUPFAM" id="SSF103473">
    <property type="entry name" value="MFS general substrate transporter"/>
    <property type="match status" value="1"/>
</dbReference>
<feature type="transmembrane region" description="Helical" evidence="6">
    <location>
        <begin position="94"/>
        <end position="113"/>
    </location>
</feature>
<evidence type="ECO:0000256" key="1">
    <source>
        <dbReference type="ARBA" id="ARBA00004141"/>
    </source>
</evidence>
<feature type="domain" description="NFD4 C-terminal" evidence="8">
    <location>
        <begin position="313"/>
        <end position="520"/>
    </location>
</feature>
<evidence type="ECO:0000256" key="6">
    <source>
        <dbReference type="SAM" id="Phobius"/>
    </source>
</evidence>
<evidence type="ECO:0008006" key="11">
    <source>
        <dbReference type="Google" id="ProtNLM"/>
    </source>
</evidence>
<keyword evidence="3 6" id="KW-1133">Transmembrane helix</keyword>
<organism evidence="9 10">
    <name type="scientific">Aureococcus anophagefferens</name>
    <name type="common">Harmful bloom alga</name>
    <dbReference type="NCBI Taxonomy" id="44056"/>
    <lineage>
        <taxon>Eukaryota</taxon>
        <taxon>Sar</taxon>
        <taxon>Stramenopiles</taxon>
        <taxon>Ochrophyta</taxon>
        <taxon>Pelagophyceae</taxon>
        <taxon>Pelagomonadales</taxon>
        <taxon>Pelagomonadaceae</taxon>
        <taxon>Aureococcus</taxon>
    </lineage>
</organism>
<feature type="transmembrane region" description="Helical" evidence="6">
    <location>
        <begin position="494"/>
        <end position="513"/>
    </location>
</feature>
<feature type="transmembrane region" description="Helical" evidence="6">
    <location>
        <begin position="133"/>
        <end position="157"/>
    </location>
</feature>
<name>A0ABR1GBE1_AURAN</name>
<dbReference type="EMBL" id="JBBJCI010000035">
    <property type="protein sequence ID" value="KAK7253227.1"/>
    <property type="molecule type" value="Genomic_DNA"/>
</dbReference>
<keyword evidence="10" id="KW-1185">Reference proteome</keyword>
<evidence type="ECO:0000256" key="2">
    <source>
        <dbReference type="ARBA" id="ARBA00022692"/>
    </source>
</evidence>
<reference evidence="9 10" key="1">
    <citation type="submission" date="2024-03" db="EMBL/GenBank/DDBJ databases">
        <title>Aureococcus anophagefferens CCMP1851 and Kratosvirus quantuckense: Draft genome of a second virus-susceptible host strain in the model system.</title>
        <authorList>
            <person name="Chase E."/>
            <person name="Truchon A.R."/>
            <person name="Schepens W."/>
            <person name="Wilhelm S.W."/>
        </authorList>
    </citation>
    <scope>NUCLEOTIDE SEQUENCE [LARGE SCALE GENOMIC DNA]</scope>
    <source>
        <strain evidence="9 10">CCMP1851</strain>
    </source>
</reference>
<evidence type="ECO:0000259" key="7">
    <source>
        <dbReference type="Pfam" id="PF06813"/>
    </source>
</evidence>
<dbReference type="PANTHER" id="PTHR21576">
    <property type="entry name" value="UNCHARACTERIZED NODULIN-LIKE PROTEIN"/>
    <property type="match status" value="1"/>
</dbReference>
<feature type="transmembrane region" description="Helical" evidence="6">
    <location>
        <begin position="316"/>
        <end position="334"/>
    </location>
</feature>
<sequence length="522" mass="52971">MTRWSNLAMCMLVIVSGGTVYSFGAYSSALKEKLSLTQEQLEIAALCSNLGNYIGLAGFFYDRFGAAISVRFGAGLIGAGYGAQWLLMKRGAALGPALAAPLLCVCCFVWGHGSGYLDVAAIGTGVAAFPRQRGAVVGLLKSLYGLASSLIVLFAAYWSSEETFVGILALIALGLPLVATLGLDVGGPNEAAEDGGEDDASASKALDAASLRIVGLAAAALTLAVLRIVAPTLFSSLGANVAVSVVVALGLAYQTRVAAGPAKAPAFAPLESRNPLADEEPGDEERAPSLNRGAKRTSLAGTLESPPRATAVRPELWLFLAAILPGAGMGLMTINNLGQIVSARGGNLAMQEACTTLVSIANCLGRLACGRVADSLVARGTPRPALMVAADLAGCLSMLFLYASGESVGAALAGAACAGFAYGMIWTLIPTLASDLFGRESFGSNYMLCLPAVIAGSILFSTLLAPAVYAANASTDDGDDAVGCVGAGCFGDTFLATAAACLVGASAAAGLLVKSRRLYELQ</sequence>
<evidence type="ECO:0000313" key="9">
    <source>
        <dbReference type="EMBL" id="KAK7253227.1"/>
    </source>
</evidence>
<feature type="domain" description="Nodulin-like" evidence="7">
    <location>
        <begin position="3"/>
        <end position="248"/>
    </location>
</feature>
<feature type="transmembrane region" description="Helical" evidence="6">
    <location>
        <begin position="385"/>
        <end position="404"/>
    </location>
</feature>
<comment type="subcellular location">
    <subcellularLocation>
        <location evidence="1">Membrane</location>
        <topology evidence="1">Multi-pass membrane protein</topology>
    </subcellularLocation>
</comment>
<keyword evidence="4 6" id="KW-0472">Membrane</keyword>
<evidence type="ECO:0000259" key="8">
    <source>
        <dbReference type="Pfam" id="PF23262"/>
    </source>
</evidence>
<protein>
    <recommendedName>
        <fullName evidence="11">Nodulin-like domain-containing protein</fullName>
    </recommendedName>
</protein>
<feature type="transmembrane region" description="Helical" evidence="6">
    <location>
        <begin position="209"/>
        <end position="226"/>
    </location>
</feature>
<feature type="transmembrane region" description="Helical" evidence="6">
    <location>
        <begin position="445"/>
        <end position="469"/>
    </location>
</feature>
<evidence type="ECO:0000256" key="5">
    <source>
        <dbReference type="SAM" id="MobiDB-lite"/>
    </source>
</evidence>
<dbReference type="InterPro" id="IPR056555">
    <property type="entry name" value="NFD4_C"/>
</dbReference>
<dbReference type="InterPro" id="IPR010658">
    <property type="entry name" value="Nodulin-like"/>
</dbReference>
<dbReference type="Pfam" id="PF23262">
    <property type="entry name" value="NFD4_C"/>
    <property type="match status" value="1"/>
</dbReference>
<gene>
    <name evidence="9" type="ORF">SO694_00001047</name>
</gene>
<dbReference type="PANTHER" id="PTHR21576:SF158">
    <property type="entry name" value="RIBOSOMAL RNA-PROCESSING PROTEIN 12-LIKE CONSERVED DOMAIN-CONTAINING PROTEIN"/>
    <property type="match status" value="1"/>
</dbReference>